<dbReference type="EMBL" id="QGKX02001347">
    <property type="protein sequence ID" value="KAF3523312.1"/>
    <property type="molecule type" value="Genomic_DNA"/>
</dbReference>
<comment type="caution">
    <text evidence="1">The sequence shown here is derived from an EMBL/GenBank/DDBJ whole genome shotgun (WGS) entry which is preliminary data.</text>
</comment>
<accession>A0A8S9PY22</accession>
<evidence type="ECO:0000313" key="1">
    <source>
        <dbReference type="EMBL" id="KAF3523312.1"/>
    </source>
</evidence>
<gene>
    <name evidence="1" type="ORF">F2Q69_00047294</name>
</gene>
<organism evidence="1 2">
    <name type="scientific">Brassica cretica</name>
    <name type="common">Mustard</name>
    <dbReference type="NCBI Taxonomy" id="69181"/>
    <lineage>
        <taxon>Eukaryota</taxon>
        <taxon>Viridiplantae</taxon>
        <taxon>Streptophyta</taxon>
        <taxon>Embryophyta</taxon>
        <taxon>Tracheophyta</taxon>
        <taxon>Spermatophyta</taxon>
        <taxon>Magnoliopsida</taxon>
        <taxon>eudicotyledons</taxon>
        <taxon>Gunneridae</taxon>
        <taxon>Pentapetalae</taxon>
        <taxon>rosids</taxon>
        <taxon>malvids</taxon>
        <taxon>Brassicales</taxon>
        <taxon>Brassicaceae</taxon>
        <taxon>Brassiceae</taxon>
        <taxon>Brassica</taxon>
    </lineage>
</organism>
<name>A0A8S9PY22_BRACR</name>
<dbReference type="AlphaFoldDB" id="A0A8S9PY22"/>
<reference evidence="1" key="1">
    <citation type="submission" date="2019-12" db="EMBL/GenBank/DDBJ databases">
        <title>Genome sequencing and annotation of Brassica cretica.</title>
        <authorList>
            <person name="Studholme D.J."/>
            <person name="Sarris P."/>
        </authorList>
    </citation>
    <scope>NUCLEOTIDE SEQUENCE</scope>
    <source>
        <strain evidence="1">PFS-109/04</strain>
        <tissue evidence="1">Leaf</tissue>
    </source>
</reference>
<dbReference type="Proteomes" id="UP000712600">
    <property type="component" value="Unassembled WGS sequence"/>
</dbReference>
<proteinExistence type="predicted"/>
<sequence>MRSSTGILTNDSSFQLPRSEEDGFMCVPVPSLRPVSIPMESWSPVIIITLASSSSLKGSSDHFGTVMSWWIKE</sequence>
<protein>
    <submittedName>
        <fullName evidence="1">Uncharacterized protein</fullName>
    </submittedName>
</protein>
<evidence type="ECO:0000313" key="2">
    <source>
        <dbReference type="Proteomes" id="UP000712600"/>
    </source>
</evidence>